<evidence type="ECO:0000313" key="9">
    <source>
        <dbReference type="EnsemblMetazoa" id="CapteP185198"/>
    </source>
</evidence>
<reference evidence="10" key="1">
    <citation type="submission" date="2012-12" db="EMBL/GenBank/DDBJ databases">
        <authorList>
            <person name="Hellsten U."/>
            <person name="Grimwood J."/>
            <person name="Chapman J.A."/>
            <person name="Shapiro H."/>
            <person name="Aerts A."/>
            <person name="Otillar R.P."/>
            <person name="Terry A.Y."/>
            <person name="Boore J.L."/>
            <person name="Simakov O."/>
            <person name="Marletaz F."/>
            <person name="Cho S.-J."/>
            <person name="Edsinger-Gonzales E."/>
            <person name="Havlak P."/>
            <person name="Kuo D.-H."/>
            <person name="Larsson T."/>
            <person name="Lv J."/>
            <person name="Arendt D."/>
            <person name="Savage R."/>
            <person name="Osoegawa K."/>
            <person name="de Jong P."/>
            <person name="Lindberg D.R."/>
            <person name="Seaver E.C."/>
            <person name="Weisblat D.A."/>
            <person name="Putnam N.H."/>
            <person name="Grigoriev I.V."/>
            <person name="Rokhsar D.S."/>
        </authorList>
    </citation>
    <scope>NUCLEOTIDE SEQUENCE</scope>
    <source>
        <strain evidence="10">I ESC-2004</strain>
    </source>
</reference>
<dbReference type="PANTHER" id="PTHR11923">
    <property type="entry name" value="SCAVENGER RECEPTOR CLASS B TYPE-1 SR-B1"/>
    <property type="match status" value="1"/>
</dbReference>
<keyword evidence="5 7" id="KW-0472">Membrane</keyword>
<dbReference type="PANTHER" id="PTHR11923:SF51">
    <property type="entry name" value="LYSOSOME MEMBRANE PROTEIN 2"/>
    <property type="match status" value="1"/>
</dbReference>
<feature type="transmembrane region" description="Helical" evidence="7">
    <location>
        <begin position="252"/>
        <end position="274"/>
    </location>
</feature>
<keyword evidence="10" id="KW-1185">Reference proteome</keyword>
<proteinExistence type="inferred from homology"/>
<dbReference type="Proteomes" id="UP000014760">
    <property type="component" value="Unassembled WGS sequence"/>
</dbReference>
<dbReference type="InterPro" id="IPR002159">
    <property type="entry name" value="CD36_fam"/>
</dbReference>
<dbReference type="EMBL" id="AMQN01010944">
    <property type="status" value="NOT_ANNOTATED_CDS"/>
    <property type="molecule type" value="Genomic_DNA"/>
</dbReference>
<organism evidence="8">
    <name type="scientific">Capitella teleta</name>
    <name type="common">Polychaete worm</name>
    <dbReference type="NCBI Taxonomy" id="283909"/>
    <lineage>
        <taxon>Eukaryota</taxon>
        <taxon>Metazoa</taxon>
        <taxon>Spiralia</taxon>
        <taxon>Lophotrochozoa</taxon>
        <taxon>Annelida</taxon>
        <taxon>Polychaeta</taxon>
        <taxon>Sedentaria</taxon>
        <taxon>Scolecida</taxon>
        <taxon>Capitellidae</taxon>
        <taxon>Capitella</taxon>
    </lineage>
</organism>
<dbReference type="AlphaFoldDB" id="R7U159"/>
<keyword evidence="4 7" id="KW-1133">Transmembrane helix</keyword>
<evidence type="ECO:0000256" key="4">
    <source>
        <dbReference type="ARBA" id="ARBA00022989"/>
    </source>
</evidence>
<reference evidence="9" key="3">
    <citation type="submission" date="2015-06" db="UniProtKB">
        <authorList>
            <consortium name="EnsemblMetazoa"/>
        </authorList>
    </citation>
    <scope>IDENTIFICATION</scope>
</reference>
<comment type="similarity">
    <text evidence="2">Belongs to the CD36 family.</text>
</comment>
<comment type="subcellular location">
    <subcellularLocation>
        <location evidence="1">Membrane</location>
    </subcellularLocation>
</comment>
<dbReference type="GO" id="GO:0016020">
    <property type="term" value="C:membrane"/>
    <property type="evidence" value="ECO:0007669"/>
    <property type="project" value="UniProtKB-SubCell"/>
</dbReference>
<evidence type="ECO:0000256" key="2">
    <source>
        <dbReference type="ARBA" id="ARBA00010532"/>
    </source>
</evidence>
<dbReference type="STRING" id="283909.R7U159"/>
<dbReference type="OMA" id="SIPSEYH"/>
<dbReference type="EMBL" id="KB308581">
    <property type="protein sequence ID" value="ELT97371.1"/>
    <property type="molecule type" value="Genomic_DNA"/>
</dbReference>
<dbReference type="HOGENOM" id="CLU_960575_0_0_1"/>
<evidence type="ECO:0000256" key="6">
    <source>
        <dbReference type="ARBA" id="ARBA00023180"/>
    </source>
</evidence>
<name>R7U159_CAPTE</name>
<protein>
    <submittedName>
        <fullName evidence="8 9">Uncharacterized protein</fullName>
    </submittedName>
</protein>
<gene>
    <name evidence="8" type="ORF">CAPTEDRAFT_185198</name>
</gene>
<dbReference type="GO" id="GO:0005737">
    <property type="term" value="C:cytoplasm"/>
    <property type="evidence" value="ECO:0007669"/>
    <property type="project" value="TreeGrafter"/>
</dbReference>
<evidence type="ECO:0000256" key="3">
    <source>
        <dbReference type="ARBA" id="ARBA00022692"/>
    </source>
</evidence>
<dbReference type="Pfam" id="PF01130">
    <property type="entry name" value="CD36"/>
    <property type="match status" value="1"/>
</dbReference>
<keyword evidence="3 7" id="KW-0812">Transmembrane</keyword>
<evidence type="ECO:0000313" key="10">
    <source>
        <dbReference type="Proteomes" id="UP000014760"/>
    </source>
</evidence>
<evidence type="ECO:0000256" key="1">
    <source>
        <dbReference type="ARBA" id="ARBA00004370"/>
    </source>
</evidence>
<keyword evidence="6" id="KW-0325">Glycoprotein</keyword>
<accession>R7U159</accession>
<dbReference type="OrthoDB" id="18585at2759"/>
<evidence type="ECO:0000256" key="7">
    <source>
        <dbReference type="SAM" id="Phobius"/>
    </source>
</evidence>
<evidence type="ECO:0000313" key="8">
    <source>
        <dbReference type="EMBL" id="ELT97371.1"/>
    </source>
</evidence>
<dbReference type="GO" id="GO:0005044">
    <property type="term" value="F:scavenger receptor activity"/>
    <property type="evidence" value="ECO:0007669"/>
    <property type="project" value="TreeGrafter"/>
</dbReference>
<evidence type="ECO:0000256" key="5">
    <source>
        <dbReference type="ARBA" id="ARBA00023136"/>
    </source>
</evidence>
<reference evidence="8 10" key="2">
    <citation type="journal article" date="2013" name="Nature">
        <title>Insights into bilaterian evolution from three spiralian genomes.</title>
        <authorList>
            <person name="Simakov O."/>
            <person name="Marletaz F."/>
            <person name="Cho S.J."/>
            <person name="Edsinger-Gonzales E."/>
            <person name="Havlak P."/>
            <person name="Hellsten U."/>
            <person name="Kuo D.H."/>
            <person name="Larsson T."/>
            <person name="Lv J."/>
            <person name="Arendt D."/>
            <person name="Savage R."/>
            <person name="Osoegawa K."/>
            <person name="de Jong P."/>
            <person name="Grimwood J."/>
            <person name="Chapman J.A."/>
            <person name="Shapiro H."/>
            <person name="Aerts A."/>
            <person name="Otillar R.P."/>
            <person name="Terry A.Y."/>
            <person name="Boore J.L."/>
            <person name="Grigoriev I.V."/>
            <person name="Lindberg D.R."/>
            <person name="Seaver E.C."/>
            <person name="Weisblat D.A."/>
            <person name="Putnam N.H."/>
            <person name="Rokhsar D.S."/>
        </authorList>
    </citation>
    <scope>NUCLEOTIDE SEQUENCE</scope>
    <source>
        <strain evidence="8 10">I ESC-2004</strain>
    </source>
</reference>
<sequence length="290" mass="32537">MPIFNEVALRSRSKAKCQGHNDLSKFQIGSLLAQPTYQNMRYSTVEQFPDASHKQRKIHGHYLNLPPVVELKACGSYELPEDSYDFFLTDYWRPMSFVRGGHERKSGVGLRHLVFNETNLAIDGAFIAETGLQSMRGTYGYLSWLSLPHFLLTDSQLQDSFGMTPDFSKHLPYIDVEPMTGVVWRMFVTHQLNIAVQGDYDRSFHQPALNTNFTDKPIPTYWLKRENTINKAGIDDYNKRVGNVMMTSCGGLAGLSIVAALVIITGILAATVTIRGGKVAPLEPTDSSFH</sequence>
<dbReference type="EnsemblMetazoa" id="CapteT185198">
    <property type="protein sequence ID" value="CapteP185198"/>
    <property type="gene ID" value="CapteG185198"/>
</dbReference>